<dbReference type="SUPFAM" id="SSF54211">
    <property type="entry name" value="Ribosomal protein S5 domain 2-like"/>
    <property type="match status" value="1"/>
</dbReference>
<dbReference type="PROSITE" id="PS00455">
    <property type="entry name" value="AMP_BINDING"/>
    <property type="match status" value="1"/>
</dbReference>
<evidence type="ECO:0000256" key="7">
    <source>
        <dbReference type="ARBA" id="ARBA00022697"/>
    </source>
</evidence>
<dbReference type="InterPro" id="IPR036554">
    <property type="entry name" value="GHMP_kinase_C_sf"/>
</dbReference>
<evidence type="ECO:0000256" key="12">
    <source>
        <dbReference type="ARBA" id="ARBA00054121"/>
    </source>
</evidence>
<dbReference type="InterPro" id="IPR000870">
    <property type="entry name" value="Homoserine_kinase"/>
</dbReference>
<dbReference type="FunFam" id="3.30.230.10:FF:000068">
    <property type="entry name" value="Homoserine kinase"/>
    <property type="match status" value="1"/>
</dbReference>
<dbReference type="InterPro" id="IPR000873">
    <property type="entry name" value="AMP-dep_synth/lig_dom"/>
</dbReference>
<keyword evidence="17" id="KW-1185">Reference proteome</keyword>
<dbReference type="PROSITE" id="PS00627">
    <property type="entry name" value="GHMP_KINASES_ATP"/>
    <property type="match status" value="1"/>
</dbReference>
<feature type="domain" description="GHMP kinase N-terminal" evidence="13">
    <location>
        <begin position="72"/>
        <end position="156"/>
    </location>
</feature>
<dbReference type="EC" id="2.7.1.39" evidence="3"/>
<dbReference type="GO" id="GO:0009088">
    <property type="term" value="P:threonine biosynthetic process"/>
    <property type="evidence" value="ECO:0007669"/>
    <property type="project" value="UniProtKB-UniPathway"/>
</dbReference>
<evidence type="ECO:0000256" key="11">
    <source>
        <dbReference type="ARBA" id="ARBA00049913"/>
    </source>
</evidence>
<accession>A0A0E9N7M1</accession>
<dbReference type="InterPro" id="IPR025110">
    <property type="entry name" value="AMP-bd_C"/>
</dbReference>
<comment type="function">
    <text evidence="12">Commits homoserine to the threonine biosynthesis pathway by catalyzing its O-phosphorylation.</text>
</comment>
<reference evidence="16 17" key="1">
    <citation type="journal article" date="2011" name="J. Gen. Appl. Microbiol.">
        <title>Draft genome sequencing of the enigmatic yeast Saitoella complicata.</title>
        <authorList>
            <person name="Nishida H."/>
            <person name="Hamamoto M."/>
            <person name="Sugiyama J."/>
        </authorList>
    </citation>
    <scope>NUCLEOTIDE SEQUENCE [LARGE SCALE GENOMIC DNA]</scope>
    <source>
        <strain evidence="16 17">NRRL Y-17804</strain>
    </source>
</reference>
<comment type="caution">
    <text evidence="16">The sequence shown here is derived from an EMBL/GenBank/DDBJ whole genome shotgun (WGS) entry which is preliminary data.</text>
</comment>
<dbReference type="InterPro" id="IPR014721">
    <property type="entry name" value="Ribsml_uS5_D2-typ_fold_subgr"/>
</dbReference>
<keyword evidence="5" id="KW-0028">Amino-acid biosynthesis</keyword>
<evidence type="ECO:0000256" key="8">
    <source>
        <dbReference type="ARBA" id="ARBA00022741"/>
    </source>
</evidence>
<evidence type="ECO:0000259" key="15">
    <source>
        <dbReference type="Pfam" id="PF13193"/>
    </source>
</evidence>
<dbReference type="GO" id="GO:0004413">
    <property type="term" value="F:homoserine kinase activity"/>
    <property type="evidence" value="ECO:0007669"/>
    <property type="project" value="UniProtKB-EC"/>
</dbReference>
<evidence type="ECO:0000313" key="16">
    <source>
        <dbReference type="EMBL" id="GAO45897.1"/>
    </source>
</evidence>
<dbReference type="InterPro" id="IPR020845">
    <property type="entry name" value="AMP-binding_CS"/>
</dbReference>
<dbReference type="Gene3D" id="3.40.50.12780">
    <property type="entry name" value="N-terminal domain of ligase-like"/>
    <property type="match status" value="1"/>
</dbReference>
<evidence type="ECO:0000313" key="17">
    <source>
        <dbReference type="Proteomes" id="UP000033140"/>
    </source>
</evidence>
<dbReference type="PRINTS" id="PR00958">
    <property type="entry name" value="HOMSERKINASE"/>
</dbReference>
<dbReference type="InterPro" id="IPR006203">
    <property type="entry name" value="GHMP_knse_ATP-bd_CS"/>
</dbReference>
<dbReference type="SUPFAM" id="SSF56801">
    <property type="entry name" value="Acetyl-CoA synthetase-like"/>
    <property type="match status" value="1"/>
</dbReference>
<evidence type="ECO:0000256" key="5">
    <source>
        <dbReference type="ARBA" id="ARBA00022605"/>
    </source>
</evidence>
<dbReference type="NCBIfam" id="TIGR00191">
    <property type="entry name" value="thrB"/>
    <property type="match status" value="1"/>
</dbReference>
<dbReference type="Proteomes" id="UP000033140">
    <property type="component" value="Unassembled WGS sequence"/>
</dbReference>
<dbReference type="Pfam" id="PF13193">
    <property type="entry name" value="AMP-binding_C"/>
    <property type="match status" value="1"/>
</dbReference>
<comment type="similarity">
    <text evidence="2">Belongs to the GHMP kinase family. Homoserine kinase subfamily.</text>
</comment>
<dbReference type="AlphaFoldDB" id="A0A0E9N7M1"/>
<gene>
    <name evidence="16" type="ORF">G7K_0143-t1</name>
</gene>
<dbReference type="UniPathway" id="UPA00050">
    <property type="reaction ID" value="UER00064"/>
</dbReference>
<dbReference type="InterPro" id="IPR042099">
    <property type="entry name" value="ANL_N_sf"/>
</dbReference>
<dbReference type="InterPro" id="IPR045851">
    <property type="entry name" value="AMP-bd_C_sf"/>
</dbReference>
<keyword evidence="6" id="KW-0808">Transferase</keyword>
<keyword evidence="8" id="KW-0547">Nucleotide-binding</keyword>
<evidence type="ECO:0000256" key="1">
    <source>
        <dbReference type="ARBA" id="ARBA00005015"/>
    </source>
</evidence>
<dbReference type="EMBL" id="BACD03000001">
    <property type="protein sequence ID" value="GAO45897.1"/>
    <property type="molecule type" value="Genomic_DNA"/>
</dbReference>
<organism evidence="16 17">
    <name type="scientific">Saitoella complicata (strain BCRC 22490 / CBS 7301 / JCM 7358 / NBRC 10748 / NRRL Y-17804)</name>
    <dbReference type="NCBI Taxonomy" id="698492"/>
    <lineage>
        <taxon>Eukaryota</taxon>
        <taxon>Fungi</taxon>
        <taxon>Dikarya</taxon>
        <taxon>Ascomycota</taxon>
        <taxon>Taphrinomycotina</taxon>
        <taxon>Taphrinomycotina incertae sedis</taxon>
        <taxon>Saitoella</taxon>
    </lineage>
</organism>
<reference evidence="16 17" key="3">
    <citation type="journal article" date="2015" name="Genome Announc.">
        <title>Draft Genome Sequence of the Archiascomycetous Yeast Saitoella complicata.</title>
        <authorList>
            <person name="Yamauchi K."/>
            <person name="Kondo S."/>
            <person name="Hamamoto M."/>
            <person name="Takahashi Y."/>
            <person name="Ogura Y."/>
            <person name="Hayashi T."/>
            <person name="Nishida H."/>
        </authorList>
    </citation>
    <scope>NUCLEOTIDE SEQUENCE [LARGE SCALE GENOMIC DNA]</scope>
    <source>
        <strain evidence="16 17">NRRL Y-17804</strain>
    </source>
</reference>
<proteinExistence type="inferred from homology"/>
<keyword evidence="10" id="KW-0067">ATP-binding</keyword>
<dbReference type="InterPro" id="IPR020568">
    <property type="entry name" value="Ribosomal_Su5_D2-typ_SF"/>
</dbReference>
<evidence type="ECO:0000256" key="6">
    <source>
        <dbReference type="ARBA" id="ARBA00022679"/>
    </source>
</evidence>
<dbReference type="SUPFAM" id="SSF55060">
    <property type="entry name" value="GHMP Kinase, C-terminal domain"/>
    <property type="match status" value="1"/>
</dbReference>
<dbReference type="PANTHER" id="PTHR24096">
    <property type="entry name" value="LONG-CHAIN-FATTY-ACID--COA LIGASE"/>
    <property type="match status" value="1"/>
</dbReference>
<dbReference type="Gene3D" id="3.30.300.30">
    <property type="match status" value="1"/>
</dbReference>
<sequence length="981" mass="107004">MPVVSYKISVPCSSANIGPGFDVVGLALSIFLELDVVVDPSYVGPEESTALNCTLSYEGEGASEVPLKADYNLITRTALYVLRSNGQRAFPQGTHVHVKNPIPLGRGLGSSGAAVVAGVMLGNAVGRLGMSKDRMMDYTLMIERHPDNVTAAMMGGFVGSYLNELEAKDAERKEIPLSEVLPEPAGGVDTGLTPPEPPHNIGHYIKYGWAKEIKAIAIIPQFEVSTAKARGVLPKEYSAKDLIFNLQRLAVLTTALTRSPPDPELIYQAMQDKVHQPYRSGLIPGLPNILASVTPRSHPGLLGICLSGAGPTILALATHNFDGIAEEILNKFKDEGVTCVYKVLEPAYEGAHGSWVSPRSSFRCTQVGRRTPGPTLTNSYKCPDAPYAIATHCPPLPVTTMVYYPRVEPAVIPTNLSIPQFILDQPSQKYESTALHTAKSLLPSSLTTHFEHPIFVDGATGEQIGISGLRKEVDDIAKGLLEVYDFDVEASEMEKVIVVFCHNTIHTPPIMWAAHRLNGVISGANPAYTAPELTHQMLDSRARLVVTHSSYLPTVLPAAEKANVPRSNIITIDSAPSTGILSLDELIARGRQSSKTYANVKWGDGEAKRRVAFLNYSSGTTGLPKGVMVSHYNVISNVCQHEKYEQSTPGWEPKNDVVLGLLPFYHIYGLIALVHLSPHQRSTCVIMAKFDFKTFLDLITKYRIAKLPLVPPIVILLAKHDLVLQYDLSHVDSIGCGAAPLTAETIQALHERCPQIIMRQGYGMTETATTVTGTRVDDVMDGSSGCLLPNHEAKIVDPTSGKEILEYDTPGELWVKGPNVVMGYLNNPKADAETFTPDGFIKTGDEALVKFGPKGTEHFFIVDRIKELIKVKGMQVAPAELEGHLLKHHKVADAAVIPIYDPYSDQVPKAIVVLKPQFANDDPKALENELKEWVAKEKAPHKRLKGGVEFRDVLPKSPSGKLLRRVLVQEQKEKERVKAKL</sequence>
<dbReference type="HAMAP" id="MF_00384">
    <property type="entry name" value="Homoser_kinase"/>
    <property type="match status" value="1"/>
</dbReference>
<protein>
    <recommendedName>
        <fullName evidence="4">Homoserine kinase</fullName>
        <ecNumber evidence="3">2.7.1.39</ecNumber>
    </recommendedName>
</protein>
<keyword evidence="9" id="KW-0418">Kinase</keyword>
<feature type="domain" description="AMP-binding enzyme C-terminal" evidence="15">
    <location>
        <begin position="880"/>
        <end position="961"/>
    </location>
</feature>
<dbReference type="PANTHER" id="PTHR24096:SF422">
    <property type="entry name" value="BCDNA.GH02901"/>
    <property type="match status" value="1"/>
</dbReference>
<evidence type="ECO:0000256" key="4">
    <source>
        <dbReference type="ARBA" id="ARBA00017858"/>
    </source>
</evidence>
<dbReference type="Pfam" id="PF00501">
    <property type="entry name" value="AMP-binding"/>
    <property type="match status" value="1"/>
</dbReference>
<dbReference type="STRING" id="698492.A0A0E9N7M1"/>
<evidence type="ECO:0000256" key="10">
    <source>
        <dbReference type="ARBA" id="ARBA00022840"/>
    </source>
</evidence>
<dbReference type="Gene3D" id="3.30.70.890">
    <property type="entry name" value="GHMP kinase, C-terminal domain"/>
    <property type="match status" value="1"/>
</dbReference>
<dbReference type="Gene3D" id="3.30.230.10">
    <property type="match status" value="1"/>
</dbReference>
<evidence type="ECO:0000259" key="13">
    <source>
        <dbReference type="Pfam" id="PF00288"/>
    </source>
</evidence>
<dbReference type="GO" id="GO:0016405">
    <property type="term" value="F:CoA-ligase activity"/>
    <property type="evidence" value="ECO:0007669"/>
    <property type="project" value="TreeGrafter"/>
</dbReference>
<comment type="pathway">
    <text evidence="1">Amino-acid biosynthesis; L-threonine biosynthesis; L-threonine from L-aspartate: step 4/5.</text>
</comment>
<feature type="domain" description="AMP-dependent synthetase/ligase" evidence="14">
    <location>
        <begin position="451"/>
        <end position="825"/>
    </location>
</feature>
<evidence type="ECO:0000256" key="9">
    <source>
        <dbReference type="ARBA" id="ARBA00022777"/>
    </source>
</evidence>
<dbReference type="GO" id="GO:0005524">
    <property type="term" value="F:ATP binding"/>
    <property type="evidence" value="ECO:0007669"/>
    <property type="project" value="UniProtKB-KW"/>
</dbReference>
<comment type="catalytic activity">
    <reaction evidence="11">
        <text>L-homoserine + ATP = O-phospho-L-homoserine + ADP + H(+)</text>
        <dbReference type="Rhea" id="RHEA:13985"/>
        <dbReference type="ChEBI" id="CHEBI:15378"/>
        <dbReference type="ChEBI" id="CHEBI:30616"/>
        <dbReference type="ChEBI" id="CHEBI:57476"/>
        <dbReference type="ChEBI" id="CHEBI:57590"/>
        <dbReference type="ChEBI" id="CHEBI:456216"/>
        <dbReference type="EC" id="2.7.1.39"/>
    </reaction>
    <physiologicalReaction direction="left-to-right" evidence="11">
        <dbReference type="Rhea" id="RHEA:13986"/>
    </physiologicalReaction>
</comment>
<evidence type="ECO:0000256" key="2">
    <source>
        <dbReference type="ARBA" id="ARBA00007370"/>
    </source>
</evidence>
<evidence type="ECO:0000256" key="3">
    <source>
        <dbReference type="ARBA" id="ARBA00012078"/>
    </source>
</evidence>
<dbReference type="CDD" id="cd05911">
    <property type="entry name" value="Firefly_Luc_like"/>
    <property type="match status" value="1"/>
</dbReference>
<name>A0A0E9N7M1_SAICN</name>
<evidence type="ECO:0000259" key="14">
    <source>
        <dbReference type="Pfam" id="PF00501"/>
    </source>
</evidence>
<reference evidence="16 17" key="2">
    <citation type="journal article" date="2014" name="J. Gen. Appl. Microbiol.">
        <title>The early diverging ascomycetous budding yeast Saitoella complicata has three histone deacetylases belonging to the Clr6, Hos2, and Rpd3 lineages.</title>
        <authorList>
            <person name="Nishida H."/>
            <person name="Matsumoto T."/>
            <person name="Kondo S."/>
            <person name="Hamamoto M."/>
            <person name="Yoshikawa H."/>
        </authorList>
    </citation>
    <scope>NUCLEOTIDE SEQUENCE [LARGE SCALE GENOMIC DNA]</scope>
    <source>
        <strain evidence="16 17">NRRL Y-17804</strain>
    </source>
</reference>
<dbReference type="InterPro" id="IPR006204">
    <property type="entry name" value="GHMP_kinase_N_dom"/>
</dbReference>
<dbReference type="Pfam" id="PF00288">
    <property type="entry name" value="GHMP_kinases_N"/>
    <property type="match status" value="1"/>
</dbReference>
<keyword evidence="7" id="KW-0791">Threonine biosynthesis</keyword>